<organism evidence="2 3">
    <name type="scientific">Streptomyces actuosus</name>
    <dbReference type="NCBI Taxonomy" id="1885"/>
    <lineage>
        <taxon>Bacteria</taxon>
        <taxon>Bacillati</taxon>
        <taxon>Actinomycetota</taxon>
        <taxon>Actinomycetes</taxon>
        <taxon>Kitasatosporales</taxon>
        <taxon>Streptomycetaceae</taxon>
        <taxon>Streptomyces</taxon>
    </lineage>
</organism>
<accession>A0A2U9NUR0</accession>
<sequence length="334" mass="37401">MDATTFWSLIDRCRPSGRDRGARRLAQALIDRLSEGPVEDTVAFAEHLSEAMARLGRAPLRHDLEGDDFLYRRAAVVAAGRAEYERILADPARFADSKDDTAQCLLLVPDRAYQQLTGRDWRRGHHYSYEQYHYEAGLPAGPDASDDDLIAAIRQRVAGRGLPPPASAADIAEFEHRVGHPMPALLRRLYLEVGNGGFGIWSCLSLTPVDAWFGDFEDLAEAYRIFSLPADDPWDESVPKGVVPLMDRGCCMWTMVDFRTPEGRIWDWDANDCCTLTSTTLTLADWLKGWLEGWIIPGPYSELRLHPAGCPDAGPAMSPEQYRERKVRICEPGP</sequence>
<dbReference type="InterPro" id="IPR037883">
    <property type="entry name" value="Knr4/Smi1-like_sf"/>
</dbReference>
<name>A0A2U9NUR0_STRAS</name>
<keyword evidence="3" id="KW-1185">Reference proteome</keyword>
<dbReference type="RefSeq" id="WP_110625946.1">
    <property type="nucleotide sequence ID" value="NZ_CP029788.1"/>
</dbReference>
<dbReference type="SUPFAM" id="SSF160631">
    <property type="entry name" value="SMI1/KNR4-like"/>
    <property type="match status" value="1"/>
</dbReference>
<dbReference type="KEGG" id="sact:DMT42_00775"/>
<feature type="domain" description="Knr4/Smi1-like" evidence="1">
    <location>
        <begin position="165"/>
        <end position="289"/>
    </location>
</feature>
<dbReference type="InterPro" id="IPR018958">
    <property type="entry name" value="Knr4/Smi1-like_dom"/>
</dbReference>
<evidence type="ECO:0000259" key="1">
    <source>
        <dbReference type="SMART" id="SM00860"/>
    </source>
</evidence>
<dbReference type="Gene3D" id="3.40.1580.10">
    <property type="entry name" value="SMI1/KNR4-like"/>
    <property type="match status" value="1"/>
</dbReference>
<protein>
    <recommendedName>
        <fullName evidence="1">Knr4/Smi1-like domain-containing protein</fullName>
    </recommendedName>
</protein>
<gene>
    <name evidence="2" type="ORF">DMT42_00775</name>
</gene>
<dbReference type="SMART" id="SM00860">
    <property type="entry name" value="SMI1_KNR4"/>
    <property type="match status" value="1"/>
</dbReference>
<dbReference type="Proteomes" id="UP000247634">
    <property type="component" value="Chromosome"/>
</dbReference>
<evidence type="ECO:0000313" key="3">
    <source>
        <dbReference type="Proteomes" id="UP000247634"/>
    </source>
</evidence>
<proteinExistence type="predicted"/>
<dbReference type="AlphaFoldDB" id="A0A2U9NUR0"/>
<dbReference type="InterPro" id="IPR025334">
    <property type="entry name" value="DUF4240"/>
</dbReference>
<dbReference type="EMBL" id="CP029788">
    <property type="protein sequence ID" value="AWT41010.1"/>
    <property type="molecule type" value="Genomic_DNA"/>
</dbReference>
<reference evidence="2 3" key="1">
    <citation type="submission" date="2018-06" db="EMBL/GenBank/DDBJ databases">
        <title>The complete genome sequence of a nosiheptide producer Streptomyces actuosus ATCC 25421: deducing the ability of producing a new class III lantibiotics.</title>
        <authorList>
            <person name="Liu W."/>
            <person name="Sun F."/>
            <person name="Hu Y."/>
        </authorList>
    </citation>
    <scope>NUCLEOTIDE SEQUENCE [LARGE SCALE GENOMIC DNA]</scope>
    <source>
        <strain evidence="2 3">ATCC 25421</strain>
    </source>
</reference>
<evidence type="ECO:0000313" key="2">
    <source>
        <dbReference type="EMBL" id="AWT41010.1"/>
    </source>
</evidence>
<dbReference type="Pfam" id="PF14024">
    <property type="entry name" value="DUF4240"/>
    <property type="match status" value="1"/>
</dbReference>
<dbReference type="Pfam" id="PF09346">
    <property type="entry name" value="SMI1_KNR4"/>
    <property type="match status" value="1"/>
</dbReference>
<dbReference type="OrthoDB" id="159453at2"/>